<feature type="binding site" evidence="5">
    <location>
        <position position="105"/>
    </location>
    <ligand>
        <name>S-adenosyl-L-methionine</name>
        <dbReference type="ChEBI" id="CHEBI:59789"/>
    </ligand>
</feature>
<evidence type="ECO:0000313" key="7">
    <source>
        <dbReference type="Proteomes" id="UP000244925"/>
    </source>
</evidence>
<accession>A0A2V1ITE9</accession>
<dbReference type="Proteomes" id="UP000244925">
    <property type="component" value="Unassembled WGS sequence"/>
</dbReference>
<dbReference type="SUPFAM" id="SSF75217">
    <property type="entry name" value="alpha/beta knot"/>
    <property type="match status" value="1"/>
</dbReference>
<dbReference type="PANTHER" id="PTHR33603:SF1">
    <property type="entry name" value="RIBOSOMAL RNA LARGE SUBUNIT METHYLTRANSFERASE H"/>
    <property type="match status" value="1"/>
</dbReference>
<evidence type="ECO:0000256" key="1">
    <source>
        <dbReference type="ARBA" id="ARBA00022603"/>
    </source>
</evidence>
<keyword evidence="2 5" id="KW-0808">Transferase</keyword>
<comment type="subcellular location">
    <subcellularLocation>
        <location evidence="5">Cytoplasm</location>
    </subcellularLocation>
</comment>
<dbReference type="EC" id="2.1.1.177" evidence="5"/>
<dbReference type="RefSeq" id="WP_107035724.1">
    <property type="nucleotide sequence ID" value="NZ_CAOMDK010000001.1"/>
</dbReference>
<dbReference type="Gene3D" id="3.40.1280.10">
    <property type="match status" value="1"/>
</dbReference>
<keyword evidence="7" id="KW-1185">Reference proteome</keyword>
<keyword evidence="1 5" id="KW-0489">Methyltransferase</keyword>
<dbReference type="InterPro" id="IPR029028">
    <property type="entry name" value="Alpha/beta_knot_MTases"/>
</dbReference>
<dbReference type="GO" id="GO:0005737">
    <property type="term" value="C:cytoplasm"/>
    <property type="evidence" value="ECO:0007669"/>
    <property type="project" value="UniProtKB-SubCell"/>
</dbReference>
<feature type="binding site" evidence="5">
    <location>
        <begin position="124"/>
        <end position="129"/>
    </location>
    <ligand>
        <name>S-adenosyl-L-methionine</name>
        <dbReference type="ChEBI" id="CHEBI:59789"/>
    </ligand>
</feature>
<organism evidence="6 7">
    <name type="scientific">Paramuribaculum intestinale</name>
    <dbReference type="NCBI Taxonomy" id="2094151"/>
    <lineage>
        <taxon>Bacteria</taxon>
        <taxon>Pseudomonadati</taxon>
        <taxon>Bacteroidota</taxon>
        <taxon>Bacteroidia</taxon>
        <taxon>Bacteroidales</taxon>
        <taxon>Muribaculaceae</taxon>
        <taxon>Paramuribaculum</taxon>
    </lineage>
</organism>
<comment type="similarity">
    <text evidence="4 5">Belongs to the RNA methyltransferase RlmH family.</text>
</comment>
<dbReference type="NCBIfam" id="NF000990">
    <property type="entry name" value="PRK00103.2-4"/>
    <property type="match status" value="1"/>
</dbReference>
<dbReference type="HAMAP" id="MF_00658">
    <property type="entry name" value="23SrRNA_methyltr_H"/>
    <property type="match status" value="1"/>
</dbReference>
<protein>
    <recommendedName>
        <fullName evidence="5">Ribosomal RNA large subunit methyltransferase H</fullName>
        <ecNumber evidence="5">2.1.1.177</ecNumber>
    </recommendedName>
    <alternativeName>
        <fullName evidence="5">23S rRNA (pseudouridine1915-N3)-methyltransferase</fullName>
    </alternativeName>
    <alternativeName>
        <fullName evidence="5">23S rRNA m3Psi1915 methyltransferase</fullName>
    </alternativeName>
    <alternativeName>
        <fullName evidence="5">rRNA (pseudouridine-N3-)-methyltransferase RlmH</fullName>
    </alternativeName>
</protein>
<dbReference type="EMBL" id="PUBV01000008">
    <property type="protein sequence ID" value="PWB08040.1"/>
    <property type="molecule type" value="Genomic_DNA"/>
</dbReference>
<evidence type="ECO:0000256" key="5">
    <source>
        <dbReference type="HAMAP-Rule" id="MF_00658"/>
    </source>
</evidence>
<keyword evidence="5" id="KW-0963">Cytoplasm</keyword>
<evidence type="ECO:0000256" key="4">
    <source>
        <dbReference type="ARBA" id="ARBA00038303"/>
    </source>
</evidence>
<gene>
    <name evidence="5" type="primary">rlmH</name>
    <name evidence="6" type="ORF">C5O25_05445</name>
</gene>
<dbReference type="InterPro" id="IPR003742">
    <property type="entry name" value="RlmH-like"/>
</dbReference>
<keyword evidence="3 5" id="KW-0949">S-adenosyl-L-methionine</keyword>
<dbReference type="InterPro" id="IPR029026">
    <property type="entry name" value="tRNA_m1G_MTases_N"/>
</dbReference>
<comment type="catalytic activity">
    <reaction evidence="5">
        <text>pseudouridine(1915) in 23S rRNA + S-adenosyl-L-methionine = N(3)-methylpseudouridine(1915) in 23S rRNA + S-adenosyl-L-homocysteine + H(+)</text>
        <dbReference type="Rhea" id="RHEA:42752"/>
        <dbReference type="Rhea" id="RHEA-COMP:10221"/>
        <dbReference type="Rhea" id="RHEA-COMP:10222"/>
        <dbReference type="ChEBI" id="CHEBI:15378"/>
        <dbReference type="ChEBI" id="CHEBI:57856"/>
        <dbReference type="ChEBI" id="CHEBI:59789"/>
        <dbReference type="ChEBI" id="CHEBI:65314"/>
        <dbReference type="ChEBI" id="CHEBI:74486"/>
        <dbReference type="EC" id="2.1.1.177"/>
    </reaction>
</comment>
<dbReference type="PIRSF" id="PIRSF004505">
    <property type="entry name" value="MT_bac"/>
    <property type="match status" value="1"/>
</dbReference>
<comment type="caution">
    <text evidence="6">The sequence shown here is derived from an EMBL/GenBank/DDBJ whole genome shotgun (WGS) entry which is preliminary data.</text>
</comment>
<reference evidence="7" key="1">
    <citation type="submission" date="2018-02" db="EMBL/GenBank/DDBJ databases">
        <authorList>
            <person name="Clavel T."/>
            <person name="Strowig T."/>
        </authorList>
    </citation>
    <scope>NUCLEOTIDE SEQUENCE [LARGE SCALE GENOMIC DNA]</scope>
    <source>
        <strain evidence="7">DSM 100764</strain>
    </source>
</reference>
<feature type="binding site" evidence="5">
    <location>
        <position position="73"/>
    </location>
    <ligand>
        <name>S-adenosyl-L-methionine</name>
        <dbReference type="ChEBI" id="CHEBI:59789"/>
    </ligand>
</feature>
<keyword evidence="5" id="KW-0698">rRNA processing</keyword>
<dbReference type="GeneID" id="93423853"/>
<sequence length="157" mass="18060">MKITIMAVGRTTTPYIAKATDDYIGRACHYMPVEMLTVADIRQTRSLTMQQQRDKEGEQLLQSFQPSDMVVLLDEHGREMTSRQFAGYIERQAVSGRRRLVFVIGGPYGFSDAVRSRADAMISLSQMTFSHEMVRLFFAEQIYRAMTILRGEPYHHD</sequence>
<dbReference type="GO" id="GO:0070038">
    <property type="term" value="F:rRNA (pseudouridine-N3-)-methyltransferase activity"/>
    <property type="evidence" value="ECO:0007669"/>
    <property type="project" value="UniProtKB-UniRule"/>
</dbReference>
<proteinExistence type="inferred from homology"/>
<dbReference type="CDD" id="cd18081">
    <property type="entry name" value="RlmH-like"/>
    <property type="match status" value="1"/>
</dbReference>
<name>A0A2V1ITE9_9BACT</name>
<evidence type="ECO:0000256" key="3">
    <source>
        <dbReference type="ARBA" id="ARBA00022691"/>
    </source>
</evidence>
<comment type="function">
    <text evidence="5">Specifically methylates the pseudouridine at position 1915 (m3Psi1915) in 23S rRNA.</text>
</comment>
<evidence type="ECO:0000256" key="2">
    <source>
        <dbReference type="ARBA" id="ARBA00022679"/>
    </source>
</evidence>
<dbReference type="AlphaFoldDB" id="A0A2V1ITE9"/>
<dbReference type="PANTHER" id="PTHR33603">
    <property type="entry name" value="METHYLTRANSFERASE"/>
    <property type="match status" value="1"/>
</dbReference>
<dbReference type="Pfam" id="PF02590">
    <property type="entry name" value="SPOUT_MTase"/>
    <property type="match status" value="1"/>
</dbReference>
<comment type="subunit">
    <text evidence="5">Homodimer.</text>
</comment>
<evidence type="ECO:0000313" key="6">
    <source>
        <dbReference type="EMBL" id="PWB08040.1"/>
    </source>
</evidence>